<name>A0A2M7IHK3_9BACT</name>
<dbReference type="InterPro" id="IPR013783">
    <property type="entry name" value="Ig-like_fold"/>
</dbReference>
<dbReference type="AlphaFoldDB" id="A0A2M7IHK3"/>
<dbReference type="EMBL" id="PFGY01000099">
    <property type="protein sequence ID" value="PIW76016.1"/>
    <property type="molecule type" value="Genomic_DNA"/>
</dbReference>
<feature type="non-terminal residue" evidence="2">
    <location>
        <position position="148"/>
    </location>
</feature>
<keyword evidence="1" id="KW-0812">Transmembrane</keyword>
<dbReference type="Gene3D" id="2.60.40.10">
    <property type="entry name" value="Immunoglobulins"/>
    <property type="match status" value="1"/>
</dbReference>
<dbReference type="Proteomes" id="UP000229561">
    <property type="component" value="Unassembled WGS sequence"/>
</dbReference>
<proteinExistence type="predicted"/>
<dbReference type="SUPFAM" id="SSF49265">
    <property type="entry name" value="Fibronectin type III"/>
    <property type="match status" value="1"/>
</dbReference>
<sequence>MGDIEKKLFSTVPFIVILILAAIFVWPIFLKNAPTHAAISESIILYDPVTSCLISTAQNNLTWDSTVTGSPTYYILRKLDGDITYSQIGQTPNTFFIDNTIDSDKKYRYQIRAERGSDIFFSDNEVVSLEAYCQALFSPPQTSCQADG</sequence>
<reference evidence="3" key="1">
    <citation type="submission" date="2017-09" db="EMBL/GenBank/DDBJ databases">
        <title>Depth-based differentiation of microbial function through sediment-hosted aquifers and enrichment of novel symbionts in the deep terrestrial subsurface.</title>
        <authorList>
            <person name="Probst A.J."/>
            <person name="Ladd B."/>
            <person name="Jarett J.K."/>
            <person name="Geller-Mcgrath D.E."/>
            <person name="Sieber C.M.K."/>
            <person name="Emerson J.B."/>
            <person name="Anantharaman K."/>
            <person name="Thomas B.C."/>
            <person name="Malmstrom R."/>
            <person name="Stieglmeier M."/>
            <person name="Klingl A."/>
            <person name="Woyke T."/>
            <person name="Ryan C.M."/>
            <person name="Banfield J.F."/>
        </authorList>
    </citation>
    <scope>NUCLEOTIDE SEQUENCE [LARGE SCALE GENOMIC DNA]</scope>
</reference>
<feature type="transmembrane region" description="Helical" evidence="1">
    <location>
        <begin position="12"/>
        <end position="30"/>
    </location>
</feature>
<evidence type="ECO:0000313" key="3">
    <source>
        <dbReference type="Proteomes" id="UP000229561"/>
    </source>
</evidence>
<evidence type="ECO:0000256" key="1">
    <source>
        <dbReference type="SAM" id="Phobius"/>
    </source>
</evidence>
<dbReference type="InterPro" id="IPR036116">
    <property type="entry name" value="FN3_sf"/>
</dbReference>
<comment type="caution">
    <text evidence="2">The sequence shown here is derived from an EMBL/GenBank/DDBJ whole genome shotgun (WGS) entry which is preliminary data.</text>
</comment>
<evidence type="ECO:0000313" key="2">
    <source>
        <dbReference type="EMBL" id="PIW76016.1"/>
    </source>
</evidence>
<keyword evidence="1" id="KW-1133">Transmembrane helix</keyword>
<organism evidence="2 3">
    <name type="scientific">Candidatus Portnoybacteria bacterium CG_4_8_14_3_um_filter_40_10</name>
    <dbReference type="NCBI Taxonomy" id="1974801"/>
    <lineage>
        <taxon>Bacteria</taxon>
        <taxon>Candidatus Portnoyibacteriota</taxon>
    </lineage>
</organism>
<gene>
    <name evidence="2" type="ORF">CO001_03580</name>
</gene>
<evidence type="ECO:0008006" key="4">
    <source>
        <dbReference type="Google" id="ProtNLM"/>
    </source>
</evidence>
<accession>A0A2M7IHK3</accession>
<protein>
    <recommendedName>
        <fullName evidence="4">Fibronectin type-III domain-containing protein</fullName>
    </recommendedName>
</protein>
<keyword evidence="1" id="KW-0472">Membrane</keyword>